<dbReference type="Proteomes" id="UP000619835">
    <property type="component" value="Unassembled WGS sequence"/>
</dbReference>
<dbReference type="AlphaFoldDB" id="A0A847TS41"/>
<name>A0A847TS41_HALVO</name>
<evidence type="ECO:0000313" key="2">
    <source>
        <dbReference type="Proteomes" id="UP000619835"/>
    </source>
</evidence>
<dbReference type="RefSeq" id="WP_049896280.1">
    <property type="nucleotide sequence ID" value="NZ_JAUDRO010000001.1"/>
</dbReference>
<gene>
    <name evidence="1" type="ORF">GOC85_14855</name>
</gene>
<evidence type="ECO:0000313" key="1">
    <source>
        <dbReference type="EMBL" id="NLV03845.1"/>
    </source>
</evidence>
<dbReference type="EMBL" id="WOWC01000001">
    <property type="protein sequence ID" value="NLV03845.1"/>
    <property type="molecule type" value="Genomic_DNA"/>
</dbReference>
<accession>A0A847TS41</accession>
<sequence length="238" mass="27404">MPSYKLIPTPNKDAKTENHEKLVEELSARESHQEFRRGTIPETLEGLSGEVFWFDYAIEREFEYETLDGEHETKILEKHPVIFLGGDWVAIGNCNKEVEQEILDFVGNHFVPGYSLEVQELEESTLRQIIKEAPEIVKADLNPSKESEPEKISGKDRRSLRATDFWQRYEGEPVEKIKVKLPNEEEEVTVGFDKHGIVILYERSLEIDEQVEALQHVANNIISEFVDQQYQKSLSGGS</sequence>
<protein>
    <submittedName>
        <fullName evidence="1">Uncharacterized protein</fullName>
    </submittedName>
</protein>
<organism evidence="1 2">
    <name type="scientific">Haloferax volcanii</name>
    <name type="common">Halobacterium volcanii</name>
    <dbReference type="NCBI Taxonomy" id="2246"/>
    <lineage>
        <taxon>Archaea</taxon>
        <taxon>Methanobacteriati</taxon>
        <taxon>Methanobacteriota</taxon>
        <taxon>Stenosarchaea group</taxon>
        <taxon>Halobacteria</taxon>
        <taxon>Halobacteriales</taxon>
        <taxon>Haloferacaceae</taxon>
        <taxon>Haloferax</taxon>
    </lineage>
</organism>
<proteinExistence type="predicted"/>
<comment type="caution">
    <text evidence="1">The sequence shown here is derived from an EMBL/GenBank/DDBJ whole genome shotgun (WGS) entry which is preliminary data.</text>
</comment>
<reference evidence="1" key="1">
    <citation type="submission" date="2019-12" db="EMBL/GenBank/DDBJ databases">
        <title>Haloferax alexandrinus strain pws11.</title>
        <authorList>
            <person name="Verma D.K."/>
            <person name="Gopal K."/>
            <person name="Prasad E.S."/>
        </authorList>
    </citation>
    <scope>NUCLEOTIDE SEQUENCE</scope>
    <source>
        <strain evidence="1">Pws11</strain>
    </source>
</reference>